<dbReference type="AlphaFoldDB" id="A0A6J4HT69"/>
<dbReference type="EMBL" id="CADCTC010000071">
    <property type="protein sequence ID" value="CAA9232719.1"/>
    <property type="molecule type" value="Genomic_DNA"/>
</dbReference>
<accession>A0A6J4HT69</accession>
<sequence>MQTAPARYSPDPDAPLPRADIFSRMGDVELLAELRRIRTLATRGEDAWTVEQAGELFSTFYEHRTHGRVPAWLWEATRAFVRQHAV</sequence>
<name>A0A6J4HT69_9CHLR</name>
<gene>
    <name evidence="1" type="ORF">AVDCRST_MAG77-1096</name>
</gene>
<evidence type="ECO:0000313" key="1">
    <source>
        <dbReference type="EMBL" id="CAA9232719.1"/>
    </source>
</evidence>
<reference evidence="1" key="1">
    <citation type="submission" date="2020-02" db="EMBL/GenBank/DDBJ databases">
        <authorList>
            <person name="Meier V. D."/>
        </authorList>
    </citation>
    <scope>NUCLEOTIDE SEQUENCE</scope>
    <source>
        <strain evidence="1">AVDCRST_MAG77</strain>
    </source>
</reference>
<protein>
    <submittedName>
        <fullName evidence="1">Uncharacterized protein</fullName>
    </submittedName>
</protein>
<proteinExistence type="predicted"/>
<organism evidence="1">
    <name type="scientific">uncultured Chloroflexota bacterium</name>
    <dbReference type="NCBI Taxonomy" id="166587"/>
    <lineage>
        <taxon>Bacteria</taxon>
        <taxon>Bacillati</taxon>
        <taxon>Chloroflexota</taxon>
        <taxon>environmental samples</taxon>
    </lineage>
</organism>